<dbReference type="UniPathway" id="UPA00253">
    <property type="reaction ID" value="UER00326"/>
</dbReference>
<dbReference type="GO" id="GO:0005737">
    <property type="term" value="C:cytoplasm"/>
    <property type="evidence" value="ECO:0007669"/>
    <property type="project" value="UniProtKB-SubCell"/>
</dbReference>
<dbReference type="InterPro" id="IPR027477">
    <property type="entry name" value="Succ_DH/fumarate_Rdtase_cat_sf"/>
</dbReference>
<feature type="domain" description="FAD-dependent oxidoreductase 2 FAD-binding" evidence="12">
    <location>
        <begin position="6"/>
        <end position="381"/>
    </location>
</feature>
<dbReference type="SUPFAM" id="SSF56425">
    <property type="entry name" value="Succinate dehydrogenase/fumarate reductase flavoprotein, catalytic domain"/>
    <property type="match status" value="1"/>
</dbReference>
<evidence type="ECO:0000256" key="6">
    <source>
        <dbReference type="ARBA" id="ARBA00022642"/>
    </source>
</evidence>
<evidence type="ECO:0000256" key="5">
    <source>
        <dbReference type="ARBA" id="ARBA00022630"/>
    </source>
</evidence>
<dbReference type="OrthoDB" id="9806724at2"/>
<keyword evidence="14" id="KW-1185">Reference proteome</keyword>
<dbReference type="GO" id="GO:0034628">
    <property type="term" value="P:'de novo' NAD+ biosynthetic process from L-aspartate"/>
    <property type="evidence" value="ECO:0007669"/>
    <property type="project" value="TreeGrafter"/>
</dbReference>
<dbReference type="Gene3D" id="3.90.700.10">
    <property type="entry name" value="Succinate dehydrogenase/fumarate reductase flavoprotein, catalytic domain"/>
    <property type="match status" value="1"/>
</dbReference>
<evidence type="ECO:0000259" key="12">
    <source>
        <dbReference type="Pfam" id="PF00890"/>
    </source>
</evidence>
<comment type="subcellular location">
    <subcellularLocation>
        <location evidence="11">Cytoplasm</location>
    </subcellularLocation>
</comment>
<dbReference type="Gene3D" id="3.50.50.60">
    <property type="entry name" value="FAD/NAD(P)-binding domain"/>
    <property type="match status" value="1"/>
</dbReference>
<reference evidence="13 14" key="1">
    <citation type="submission" date="2019-01" db="EMBL/GenBank/DDBJ databases">
        <title>Pseudolysobacter antarctica gen. nov., sp. nov., isolated from Fildes Peninsula, Antarctica.</title>
        <authorList>
            <person name="Wei Z."/>
            <person name="Peng F."/>
        </authorList>
    </citation>
    <scope>NUCLEOTIDE SEQUENCE [LARGE SCALE GENOMIC DNA]</scope>
    <source>
        <strain evidence="13 14">AQ6-296</strain>
    </source>
</reference>
<dbReference type="EC" id="1.4.3.16" evidence="4 10"/>
<proteinExistence type="inferred from homology"/>
<evidence type="ECO:0000256" key="4">
    <source>
        <dbReference type="ARBA" id="ARBA00012173"/>
    </source>
</evidence>
<dbReference type="AlphaFoldDB" id="A0A411HMH2"/>
<dbReference type="NCBIfam" id="NF005701">
    <property type="entry name" value="PRK07512.1"/>
    <property type="match status" value="1"/>
</dbReference>
<sequence length="500" mass="52524">MNDQFDIVVIGSGIAGLTTALAAAPKRVALITRGAFALDGSSCWAQGGIAAALGDDDTPQLHAHDTLVAGQYLNDRGAVGRLTSVAPQTVRWLAAMGARFDTRENTRHEKRFVLGREAAHSRARIVHAGGDASGAEIMRALAQAVREAAHITVLEQAQATDLLTTNGRVSGVAIQRAQGNFAVATSAVVLATGGIGALYRYTTNPSAADGSGIALALRAGAVLSDMEFVQFHPTALAPRSGHSGQLPLLTEALRGAGATLINDTGRRFLLAHSPAAELAPRDVVARAVWAELERGGQVFLDARKAVGATFPQRFPTVFAACQARGIDPREQPIPVVPAEHYLMGGIRVDEHAETPIPGIYAVGECACSGVHGANRLASNSLLEGLVFGRELGGYLARINSSTTSHVAEFAARNIEPPTLDLVQKIGDILWRNAGLVRDAQGLFSAREQLAALRHDCAEDGQDVDRIRVAQSIVDAALARRDSIGAHYRRDAVAANTAANG</sequence>
<dbReference type="PRINTS" id="PR00368">
    <property type="entry name" value="FADPNR"/>
</dbReference>
<accession>A0A411HMH2</accession>
<evidence type="ECO:0000256" key="8">
    <source>
        <dbReference type="ARBA" id="ARBA00023002"/>
    </source>
</evidence>
<dbReference type="KEGG" id="xbc:ELE36_15525"/>
<dbReference type="PANTHER" id="PTHR42716:SF2">
    <property type="entry name" value="L-ASPARTATE OXIDASE, CHLOROPLASTIC"/>
    <property type="match status" value="1"/>
</dbReference>
<evidence type="ECO:0000256" key="7">
    <source>
        <dbReference type="ARBA" id="ARBA00022827"/>
    </source>
</evidence>
<organism evidence="13 14">
    <name type="scientific">Pseudolysobacter antarcticus</name>
    <dbReference type="NCBI Taxonomy" id="2511995"/>
    <lineage>
        <taxon>Bacteria</taxon>
        <taxon>Pseudomonadati</taxon>
        <taxon>Pseudomonadota</taxon>
        <taxon>Gammaproteobacteria</taxon>
        <taxon>Lysobacterales</taxon>
        <taxon>Rhodanobacteraceae</taxon>
        <taxon>Pseudolysobacter</taxon>
    </lineage>
</organism>
<dbReference type="PANTHER" id="PTHR42716">
    <property type="entry name" value="L-ASPARTATE OXIDASE"/>
    <property type="match status" value="1"/>
</dbReference>
<keyword evidence="7 11" id="KW-0274">FAD</keyword>
<comment type="pathway">
    <text evidence="2 11">Cofactor biosynthesis; NAD(+) biosynthesis; iminoaspartate from L-aspartate (oxidase route): step 1/1.</text>
</comment>
<comment type="similarity">
    <text evidence="3 11">Belongs to the FAD-dependent oxidoreductase 2 family. NadB subfamily.</text>
</comment>
<keyword evidence="6 11" id="KW-0662">Pyridine nucleotide biosynthesis</keyword>
<gene>
    <name evidence="13" type="ORF">ELE36_15525</name>
</gene>
<evidence type="ECO:0000256" key="1">
    <source>
        <dbReference type="ARBA" id="ARBA00001974"/>
    </source>
</evidence>
<evidence type="ECO:0000313" key="13">
    <source>
        <dbReference type="EMBL" id="QBB71654.1"/>
    </source>
</evidence>
<comment type="cofactor">
    <cofactor evidence="1 11">
        <name>FAD</name>
        <dbReference type="ChEBI" id="CHEBI:57692"/>
    </cofactor>
</comment>
<evidence type="ECO:0000256" key="10">
    <source>
        <dbReference type="NCBIfam" id="TIGR00551"/>
    </source>
</evidence>
<dbReference type="SUPFAM" id="SSF51905">
    <property type="entry name" value="FAD/NAD(P)-binding domain"/>
    <property type="match status" value="1"/>
</dbReference>
<dbReference type="GO" id="GO:0008734">
    <property type="term" value="F:L-aspartate oxidase activity"/>
    <property type="evidence" value="ECO:0007669"/>
    <property type="project" value="UniProtKB-UniRule"/>
</dbReference>
<evidence type="ECO:0000313" key="14">
    <source>
        <dbReference type="Proteomes" id="UP000291562"/>
    </source>
</evidence>
<dbReference type="InterPro" id="IPR003953">
    <property type="entry name" value="FAD-dep_OxRdtase_2_FAD-bd"/>
</dbReference>
<keyword evidence="5 11" id="KW-0285">Flavoprotein</keyword>
<dbReference type="InterPro" id="IPR037099">
    <property type="entry name" value="Fum_R/Succ_DH_flav-like_C_sf"/>
</dbReference>
<evidence type="ECO:0000256" key="3">
    <source>
        <dbReference type="ARBA" id="ARBA00008562"/>
    </source>
</evidence>
<comment type="catalytic activity">
    <reaction evidence="9">
        <text>L-aspartate + O2 = iminosuccinate + H2O2</text>
        <dbReference type="Rhea" id="RHEA:25876"/>
        <dbReference type="ChEBI" id="CHEBI:15379"/>
        <dbReference type="ChEBI" id="CHEBI:16240"/>
        <dbReference type="ChEBI" id="CHEBI:29991"/>
        <dbReference type="ChEBI" id="CHEBI:77875"/>
        <dbReference type="EC" id="1.4.3.16"/>
    </reaction>
    <physiologicalReaction direction="left-to-right" evidence="9">
        <dbReference type="Rhea" id="RHEA:25877"/>
    </physiologicalReaction>
</comment>
<dbReference type="InterPro" id="IPR005288">
    <property type="entry name" value="NadB"/>
</dbReference>
<dbReference type="Gene3D" id="1.20.58.100">
    <property type="entry name" value="Fumarate reductase/succinate dehydrogenase flavoprotein-like, C-terminal domain"/>
    <property type="match status" value="1"/>
</dbReference>
<protein>
    <recommendedName>
        <fullName evidence="4 10">L-aspartate oxidase</fullName>
        <ecNumber evidence="4 10">1.4.3.16</ecNumber>
    </recommendedName>
</protein>
<evidence type="ECO:0000256" key="2">
    <source>
        <dbReference type="ARBA" id="ARBA00004950"/>
    </source>
</evidence>
<evidence type="ECO:0000256" key="11">
    <source>
        <dbReference type="RuleBase" id="RU362049"/>
    </source>
</evidence>
<dbReference type="FunFam" id="3.90.700.10:FF:000002">
    <property type="entry name" value="L-aspartate oxidase"/>
    <property type="match status" value="1"/>
</dbReference>
<dbReference type="EMBL" id="CP035704">
    <property type="protein sequence ID" value="QBB71654.1"/>
    <property type="molecule type" value="Genomic_DNA"/>
</dbReference>
<evidence type="ECO:0000256" key="9">
    <source>
        <dbReference type="ARBA" id="ARBA00048305"/>
    </source>
</evidence>
<dbReference type="InterPro" id="IPR036188">
    <property type="entry name" value="FAD/NAD-bd_sf"/>
</dbReference>
<comment type="function">
    <text evidence="11">Catalyzes the oxidation of L-aspartate to iminoaspartate.</text>
</comment>
<dbReference type="RefSeq" id="WP_129834869.1">
    <property type="nucleotide sequence ID" value="NZ_CP035704.1"/>
</dbReference>
<dbReference type="SUPFAM" id="SSF46977">
    <property type="entry name" value="Succinate dehydrogenase/fumarate reductase flavoprotein C-terminal domain"/>
    <property type="match status" value="1"/>
</dbReference>
<dbReference type="NCBIfam" id="TIGR00551">
    <property type="entry name" value="nadB"/>
    <property type="match status" value="1"/>
</dbReference>
<dbReference type="Proteomes" id="UP000291562">
    <property type="component" value="Chromosome"/>
</dbReference>
<keyword evidence="8 11" id="KW-0560">Oxidoreductase</keyword>
<name>A0A411HMH2_9GAMM</name>
<dbReference type="PRINTS" id="PR00411">
    <property type="entry name" value="PNDRDTASEI"/>
</dbReference>
<dbReference type="Pfam" id="PF00890">
    <property type="entry name" value="FAD_binding_2"/>
    <property type="match status" value="1"/>
</dbReference>